<dbReference type="OrthoDB" id="8931784at2"/>
<dbReference type="RefSeq" id="WP_126076539.1">
    <property type="nucleotide sequence ID" value="NZ_CP051166.1"/>
</dbReference>
<keyword evidence="2" id="KW-1185">Reference proteome</keyword>
<sequence>MVEISEKNGNFKETYLQEQSVLAQWIVSQRAFKELAMKYGKALGKTIEDVLQESEISKEIVTSGRSELNNNVDSNVINNLDYEAGKKLREEENGKQLEEFEREAKERRENALAEVLRRKNKKTPTKFYLIQTIFNK</sequence>
<dbReference type="AlphaFoldDB" id="A0A430HFZ2"/>
<dbReference type="Proteomes" id="UP000278085">
    <property type="component" value="Unassembled WGS sequence"/>
</dbReference>
<evidence type="ECO:0000313" key="2">
    <source>
        <dbReference type="Proteomes" id="UP000278085"/>
    </source>
</evidence>
<dbReference type="EMBL" id="RXLQ01000015">
    <property type="protein sequence ID" value="RSZ56417.1"/>
    <property type="molecule type" value="Genomic_DNA"/>
</dbReference>
<evidence type="ECO:0000313" key="1">
    <source>
        <dbReference type="EMBL" id="RSZ56417.1"/>
    </source>
</evidence>
<comment type="caution">
    <text evidence="1">The sequence shown here is derived from an EMBL/GenBank/DDBJ whole genome shotgun (WGS) entry which is preliminary data.</text>
</comment>
<proteinExistence type="predicted"/>
<protein>
    <submittedName>
        <fullName evidence="1">Uncharacterized protein</fullName>
    </submittedName>
</protein>
<organism evidence="1 2">
    <name type="scientific">Massilia atriviolacea</name>
    <dbReference type="NCBI Taxonomy" id="2495579"/>
    <lineage>
        <taxon>Bacteria</taxon>
        <taxon>Pseudomonadati</taxon>
        <taxon>Pseudomonadota</taxon>
        <taxon>Betaproteobacteria</taxon>
        <taxon>Burkholderiales</taxon>
        <taxon>Oxalobacteraceae</taxon>
        <taxon>Telluria group</taxon>
        <taxon>Massilia</taxon>
    </lineage>
</organism>
<reference evidence="1 2" key="1">
    <citation type="submission" date="2018-12" db="EMBL/GenBank/DDBJ databases">
        <authorList>
            <person name="Yang E."/>
        </authorList>
    </citation>
    <scope>NUCLEOTIDE SEQUENCE [LARGE SCALE GENOMIC DNA]</scope>
    <source>
        <strain evidence="1 2">SOD</strain>
    </source>
</reference>
<accession>A0A430HFZ2</accession>
<gene>
    <name evidence="1" type="ORF">EJB06_23925</name>
</gene>
<name>A0A430HFZ2_9BURK</name>